<dbReference type="EMBL" id="SJPS01000004">
    <property type="protein sequence ID" value="TWU25897.1"/>
    <property type="molecule type" value="Genomic_DNA"/>
</dbReference>
<dbReference type="Proteomes" id="UP000318437">
    <property type="component" value="Unassembled WGS sequence"/>
</dbReference>
<evidence type="ECO:0000313" key="1">
    <source>
        <dbReference type="EMBL" id="TWU25897.1"/>
    </source>
</evidence>
<accession>A0A5C6CQT4</accession>
<organism evidence="1 2">
    <name type="scientific">Bythopirellula polymerisocia</name>
    <dbReference type="NCBI Taxonomy" id="2528003"/>
    <lineage>
        <taxon>Bacteria</taxon>
        <taxon>Pseudomonadati</taxon>
        <taxon>Planctomycetota</taxon>
        <taxon>Planctomycetia</taxon>
        <taxon>Pirellulales</taxon>
        <taxon>Lacipirellulaceae</taxon>
        <taxon>Bythopirellula</taxon>
    </lineage>
</organism>
<protein>
    <submittedName>
        <fullName evidence="1">Uncharacterized protein</fullName>
    </submittedName>
</protein>
<evidence type="ECO:0000313" key="2">
    <source>
        <dbReference type="Proteomes" id="UP000318437"/>
    </source>
</evidence>
<name>A0A5C6CQT4_9BACT</name>
<keyword evidence="2" id="KW-1185">Reference proteome</keyword>
<reference evidence="1 2" key="1">
    <citation type="submission" date="2019-02" db="EMBL/GenBank/DDBJ databases">
        <title>Deep-cultivation of Planctomycetes and their phenomic and genomic characterization uncovers novel biology.</title>
        <authorList>
            <person name="Wiegand S."/>
            <person name="Jogler M."/>
            <person name="Boedeker C."/>
            <person name="Pinto D."/>
            <person name="Vollmers J."/>
            <person name="Rivas-Marin E."/>
            <person name="Kohn T."/>
            <person name="Peeters S.H."/>
            <person name="Heuer A."/>
            <person name="Rast P."/>
            <person name="Oberbeckmann S."/>
            <person name="Bunk B."/>
            <person name="Jeske O."/>
            <person name="Meyerdierks A."/>
            <person name="Storesund J.E."/>
            <person name="Kallscheuer N."/>
            <person name="Luecker S."/>
            <person name="Lage O.M."/>
            <person name="Pohl T."/>
            <person name="Merkel B.J."/>
            <person name="Hornburger P."/>
            <person name="Mueller R.-W."/>
            <person name="Bruemmer F."/>
            <person name="Labrenz M."/>
            <person name="Spormann A.M."/>
            <person name="Op Den Camp H."/>
            <person name="Overmann J."/>
            <person name="Amann R."/>
            <person name="Jetten M.S.M."/>
            <person name="Mascher T."/>
            <person name="Medema M.H."/>
            <person name="Devos D.P."/>
            <person name="Kaster A.-K."/>
            <person name="Ovreas L."/>
            <person name="Rohde M."/>
            <person name="Galperin M.Y."/>
            <person name="Jogler C."/>
        </authorList>
    </citation>
    <scope>NUCLEOTIDE SEQUENCE [LARGE SCALE GENOMIC DNA]</scope>
    <source>
        <strain evidence="1 2">Pla144</strain>
    </source>
</reference>
<proteinExistence type="predicted"/>
<gene>
    <name evidence="1" type="ORF">Pla144_31110</name>
</gene>
<sequence>MSIIATMKNGIVIGSSGRSSVHEVGATADYSEPLPRNKMRKVGCDPPLLTYCNQAADLWNPQRLNAQGLQSLGVDLK</sequence>
<dbReference type="AlphaFoldDB" id="A0A5C6CQT4"/>
<comment type="caution">
    <text evidence="1">The sequence shown here is derived from an EMBL/GenBank/DDBJ whole genome shotgun (WGS) entry which is preliminary data.</text>
</comment>